<organism evidence="1 2">
    <name type="scientific">Herbaspirillum lusitanum</name>
    <dbReference type="NCBI Taxonomy" id="213312"/>
    <lineage>
        <taxon>Bacteria</taxon>
        <taxon>Pseudomonadati</taxon>
        <taxon>Pseudomonadota</taxon>
        <taxon>Betaproteobacteria</taxon>
        <taxon>Burkholderiales</taxon>
        <taxon>Oxalobacteraceae</taxon>
        <taxon>Herbaspirillum</taxon>
    </lineage>
</organism>
<name>A0ABW9A2X1_9BURK</name>
<protein>
    <submittedName>
        <fullName evidence="1">Uncharacterized protein</fullName>
    </submittedName>
</protein>
<evidence type="ECO:0000313" key="1">
    <source>
        <dbReference type="EMBL" id="MFL9922816.1"/>
    </source>
</evidence>
<gene>
    <name evidence="1" type="ORF">PQR62_00970</name>
</gene>
<comment type="caution">
    <text evidence="1">The sequence shown here is derived from an EMBL/GenBank/DDBJ whole genome shotgun (WGS) entry which is preliminary data.</text>
</comment>
<evidence type="ECO:0000313" key="2">
    <source>
        <dbReference type="Proteomes" id="UP001629246"/>
    </source>
</evidence>
<dbReference type="EMBL" id="JAQQFM010000001">
    <property type="protein sequence ID" value="MFL9922816.1"/>
    <property type="molecule type" value="Genomic_DNA"/>
</dbReference>
<dbReference type="Proteomes" id="UP001629246">
    <property type="component" value="Unassembled WGS sequence"/>
</dbReference>
<proteinExistence type="predicted"/>
<keyword evidence="2" id="KW-1185">Reference proteome</keyword>
<sequence>MKTGSFMIGWRDLMEADLETQDLWLELTNAYKKRIEALLQMQLCEYELLNLKLAQWKQNPGDTWLTMTDYEPWQSALKSLEVAQRELDLHISTRVE</sequence>
<accession>A0ABW9A2X1</accession>
<reference evidence="1 2" key="1">
    <citation type="journal article" date="2024" name="Chem. Sci.">
        <title>Discovery of megapolipeptins by genome mining of a Burkholderiales bacteria collection.</title>
        <authorList>
            <person name="Paulo B.S."/>
            <person name="Recchia M.J.J."/>
            <person name="Lee S."/>
            <person name="Fergusson C.H."/>
            <person name="Romanowski S.B."/>
            <person name="Hernandez A."/>
            <person name="Krull N."/>
            <person name="Liu D.Y."/>
            <person name="Cavanagh H."/>
            <person name="Bos A."/>
            <person name="Gray C.A."/>
            <person name="Murphy B.T."/>
            <person name="Linington R.G."/>
            <person name="Eustaquio A.S."/>
        </authorList>
    </citation>
    <scope>NUCLEOTIDE SEQUENCE [LARGE SCALE GENOMIC DNA]</scope>
    <source>
        <strain evidence="1 2">RL21-008-BIB-A</strain>
    </source>
</reference>
<dbReference type="RefSeq" id="WP_408153855.1">
    <property type="nucleotide sequence ID" value="NZ_JAQQFM010000001.1"/>
</dbReference>